<dbReference type="Pfam" id="PF00440">
    <property type="entry name" value="TetR_N"/>
    <property type="match status" value="1"/>
</dbReference>
<keyword evidence="8" id="KW-1185">Reference proteome</keyword>
<feature type="region of interest" description="Disordered" evidence="5">
    <location>
        <begin position="1"/>
        <end position="21"/>
    </location>
</feature>
<reference evidence="7 8" key="1">
    <citation type="submission" date="2018-07" db="EMBL/GenBank/DDBJ databases">
        <title>Arthrobacter sp. nov., isolated from raw cow's milk with high bacterial count.</title>
        <authorList>
            <person name="Hahne J."/>
            <person name="Isele D."/>
            <person name="Lipski A."/>
        </authorList>
    </citation>
    <scope>NUCLEOTIDE SEQUENCE [LARGE SCALE GENOMIC DNA]</scope>
    <source>
        <strain evidence="7 8">JZ R-35</strain>
    </source>
</reference>
<dbReference type="EMBL" id="QQXK01000016">
    <property type="protein sequence ID" value="RII42090.1"/>
    <property type="molecule type" value="Genomic_DNA"/>
</dbReference>
<feature type="domain" description="HTH tetR-type" evidence="6">
    <location>
        <begin position="20"/>
        <end position="80"/>
    </location>
</feature>
<dbReference type="InterPro" id="IPR011075">
    <property type="entry name" value="TetR_C"/>
</dbReference>
<comment type="caution">
    <text evidence="7">The sequence shown here is derived from an EMBL/GenBank/DDBJ whole genome shotgun (WGS) entry which is preliminary data.</text>
</comment>
<dbReference type="SUPFAM" id="SSF48498">
    <property type="entry name" value="Tetracyclin repressor-like, C-terminal domain"/>
    <property type="match status" value="1"/>
</dbReference>
<evidence type="ECO:0000256" key="2">
    <source>
        <dbReference type="ARBA" id="ARBA00023125"/>
    </source>
</evidence>
<evidence type="ECO:0000256" key="1">
    <source>
        <dbReference type="ARBA" id="ARBA00023015"/>
    </source>
</evidence>
<keyword evidence="3" id="KW-0804">Transcription</keyword>
<dbReference type="Gene3D" id="1.10.357.10">
    <property type="entry name" value="Tetracycline Repressor, domain 2"/>
    <property type="match status" value="1"/>
</dbReference>
<keyword evidence="2 4" id="KW-0238">DNA-binding</keyword>
<dbReference type="Pfam" id="PF16914">
    <property type="entry name" value="TetR_C_12"/>
    <property type="match status" value="1"/>
</dbReference>
<dbReference type="InterPro" id="IPR036271">
    <property type="entry name" value="Tet_transcr_reg_TetR-rel_C_sf"/>
</dbReference>
<dbReference type="GO" id="GO:0003677">
    <property type="term" value="F:DNA binding"/>
    <property type="evidence" value="ECO:0007669"/>
    <property type="project" value="UniProtKB-UniRule"/>
</dbReference>
<name>A0A399JAK5_9MICC</name>
<evidence type="ECO:0000313" key="8">
    <source>
        <dbReference type="Proteomes" id="UP000265419"/>
    </source>
</evidence>
<feature type="DNA-binding region" description="H-T-H motif" evidence="4">
    <location>
        <begin position="43"/>
        <end position="62"/>
    </location>
</feature>
<dbReference type="RefSeq" id="WP_119424846.1">
    <property type="nucleotide sequence ID" value="NZ_QQXK01000016.1"/>
</dbReference>
<evidence type="ECO:0000313" key="7">
    <source>
        <dbReference type="EMBL" id="RII42090.1"/>
    </source>
</evidence>
<proteinExistence type="predicted"/>
<organism evidence="7 8">
    <name type="scientific">Galactobacter valiniphilus</name>
    <dbReference type="NCBI Taxonomy" id="2676122"/>
    <lineage>
        <taxon>Bacteria</taxon>
        <taxon>Bacillati</taxon>
        <taxon>Actinomycetota</taxon>
        <taxon>Actinomycetes</taxon>
        <taxon>Micrococcales</taxon>
        <taxon>Micrococcaceae</taxon>
        <taxon>Galactobacter</taxon>
    </lineage>
</organism>
<evidence type="ECO:0000256" key="3">
    <source>
        <dbReference type="ARBA" id="ARBA00023163"/>
    </source>
</evidence>
<gene>
    <name evidence="7" type="ORF">DWB68_09205</name>
</gene>
<evidence type="ECO:0000256" key="5">
    <source>
        <dbReference type="SAM" id="MobiDB-lite"/>
    </source>
</evidence>
<dbReference type="InterPro" id="IPR001647">
    <property type="entry name" value="HTH_TetR"/>
</dbReference>
<sequence length="209" mass="21848">MSSSPAPSPASSSTANRQGARTRALIRAAASALALTRTPGQFTVKHVAEAAGVFPNQITHHFGSKDRLYLEAAFALLLRDSGRLTRVARGARSPEEFGRALARTALALPSLPSLTSALALARGHEELGQLASGYLKVLFARSERFLERRLQREGWAAGHGVARASKTFWVAVFGAVLAHEAGFAGGPTDLDIASGLALTRGSGSATMGS</sequence>
<dbReference type="SUPFAM" id="SSF46689">
    <property type="entry name" value="Homeodomain-like"/>
    <property type="match status" value="1"/>
</dbReference>
<feature type="compositionally biased region" description="Low complexity" evidence="5">
    <location>
        <begin position="1"/>
        <end position="13"/>
    </location>
</feature>
<evidence type="ECO:0000256" key="4">
    <source>
        <dbReference type="PROSITE-ProRule" id="PRU00335"/>
    </source>
</evidence>
<evidence type="ECO:0000259" key="6">
    <source>
        <dbReference type="PROSITE" id="PS50977"/>
    </source>
</evidence>
<protein>
    <submittedName>
        <fullName evidence="7">TetR family transcriptional regulator</fullName>
    </submittedName>
</protein>
<dbReference type="AlphaFoldDB" id="A0A399JAK5"/>
<accession>A0A399JAK5</accession>
<dbReference type="PROSITE" id="PS50977">
    <property type="entry name" value="HTH_TETR_2"/>
    <property type="match status" value="1"/>
</dbReference>
<dbReference type="Proteomes" id="UP000265419">
    <property type="component" value="Unassembled WGS sequence"/>
</dbReference>
<dbReference type="InterPro" id="IPR009057">
    <property type="entry name" value="Homeodomain-like_sf"/>
</dbReference>
<keyword evidence="1" id="KW-0805">Transcription regulation</keyword>